<dbReference type="Pfam" id="PF20205">
    <property type="entry name" value="DUF6567"/>
    <property type="match status" value="1"/>
</dbReference>
<name>A0A6N6M934_9FLAO</name>
<gene>
    <name evidence="1" type="ORF">F3059_03835</name>
</gene>
<sequence>MIIASSCGSHRGAFINNNNNTTQVELSEKNFEVVRKVSGQSTATYVLGIGGITNKSLIENARSNMMSNADIIGSSKAIINMTTESHSTLVYPFFYQKTITVSGYVVEFTD</sequence>
<protein>
    <submittedName>
        <fullName evidence="1">Uncharacterized protein</fullName>
    </submittedName>
</protein>
<dbReference type="InterPro" id="IPR046697">
    <property type="entry name" value="DUF6567"/>
</dbReference>
<keyword evidence="2" id="KW-1185">Reference proteome</keyword>
<reference evidence="1 2" key="1">
    <citation type="submission" date="2019-09" db="EMBL/GenBank/DDBJ databases">
        <title>Genomes of Cryomorphaceae.</title>
        <authorList>
            <person name="Bowman J.P."/>
        </authorList>
    </citation>
    <scope>NUCLEOTIDE SEQUENCE [LARGE SCALE GENOMIC DNA]</scope>
    <source>
        <strain evidence="1 2">KCTC 52047</strain>
    </source>
</reference>
<evidence type="ECO:0000313" key="1">
    <source>
        <dbReference type="EMBL" id="KAB1065294.1"/>
    </source>
</evidence>
<dbReference type="OrthoDB" id="826430at2"/>
<dbReference type="Proteomes" id="UP000435357">
    <property type="component" value="Unassembled WGS sequence"/>
</dbReference>
<comment type="caution">
    <text evidence="1">The sequence shown here is derived from an EMBL/GenBank/DDBJ whole genome shotgun (WGS) entry which is preliminary data.</text>
</comment>
<proteinExistence type="predicted"/>
<evidence type="ECO:0000313" key="2">
    <source>
        <dbReference type="Proteomes" id="UP000435357"/>
    </source>
</evidence>
<dbReference type="AlphaFoldDB" id="A0A6N6M934"/>
<accession>A0A6N6M934</accession>
<organism evidence="1 2">
    <name type="scientific">Salibacter halophilus</name>
    <dbReference type="NCBI Taxonomy" id="1803916"/>
    <lineage>
        <taxon>Bacteria</taxon>
        <taxon>Pseudomonadati</taxon>
        <taxon>Bacteroidota</taxon>
        <taxon>Flavobacteriia</taxon>
        <taxon>Flavobacteriales</taxon>
        <taxon>Salibacteraceae</taxon>
        <taxon>Salibacter</taxon>
    </lineage>
</organism>
<dbReference type="EMBL" id="WACR01000003">
    <property type="protein sequence ID" value="KAB1065294.1"/>
    <property type="molecule type" value="Genomic_DNA"/>
</dbReference>